<gene>
    <name evidence="1" type="ORF">FJR48_07310</name>
</gene>
<organism evidence="1 2">
    <name type="scientific">Sulfurimonas lithotrophica</name>
    <dbReference type="NCBI Taxonomy" id="2590022"/>
    <lineage>
        <taxon>Bacteria</taxon>
        <taxon>Pseudomonadati</taxon>
        <taxon>Campylobacterota</taxon>
        <taxon>Epsilonproteobacteria</taxon>
        <taxon>Campylobacterales</taxon>
        <taxon>Sulfurimonadaceae</taxon>
        <taxon>Sulfurimonas</taxon>
    </lineage>
</organism>
<dbReference type="RefSeq" id="WP_152307494.1">
    <property type="nucleotide sequence ID" value="NZ_CP043617.1"/>
</dbReference>
<sequence length="143" mass="16021">MKKLTAVIVIAITLLLSGCSSKVLGEPKARYKPTYVDKIPESELAYLKLANGVGIWSVDGKRIVSAARLMFGNGDDSVKIKEGPHNFRLRYKKTDFTLGTAHYEKGHEYFLDYVANSSSISFWVKDMTTNKVILGKEIKDEED</sequence>
<evidence type="ECO:0000313" key="2">
    <source>
        <dbReference type="Proteomes" id="UP000326944"/>
    </source>
</evidence>
<dbReference type="EMBL" id="CP043617">
    <property type="protein sequence ID" value="QFR49550.1"/>
    <property type="molecule type" value="Genomic_DNA"/>
</dbReference>
<reference evidence="1 2" key="1">
    <citation type="submission" date="2019-09" db="EMBL/GenBank/DDBJ databases">
        <title>Sulfurimonas gotlandica sp. nov., a chemoautotrophic and psychrotolerant epsilonproteobacterium isolated from a pelagic redoxcline, and an emended description of the genus Sulfurimonas.</title>
        <authorList>
            <person name="Wang S."/>
            <person name="Jiang L."/>
            <person name="Shao S."/>
        </authorList>
    </citation>
    <scope>NUCLEOTIDE SEQUENCE [LARGE SCALE GENOMIC DNA]</scope>
    <source>
        <strain evidence="1 2">GYSZ_1</strain>
    </source>
</reference>
<evidence type="ECO:0000313" key="1">
    <source>
        <dbReference type="EMBL" id="QFR49550.1"/>
    </source>
</evidence>
<proteinExistence type="predicted"/>
<dbReference type="Proteomes" id="UP000326944">
    <property type="component" value="Chromosome"/>
</dbReference>
<dbReference type="KEGG" id="sulg:FJR48_07310"/>
<accession>A0A5P8P1P4</accession>
<name>A0A5P8P1P4_9BACT</name>
<dbReference type="PROSITE" id="PS51257">
    <property type="entry name" value="PROKAR_LIPOPROTEIN"/>
    <property type="match status" value="1"/>
</dbReference>
<evidence type="ECO:0008006" key="3">
    <source>
        <dbReference type="Google" id="ProtNLM"/>
    </source>
</evidence>
<dbReference type="AlphaFoldDB" id="A0A5P8P1P4"/>
<keyword evidence="2" id="KW-1185">Reference proteome</keyword>
<dbReference type="OrthoDB" id="9861578at2"/>
<protein>
    <recommendedName>
        <fullName evidence="3">Lipoprotein</fullName>
    </recommendedName>
</protein>